<evidence type="ECO:0000256" key="3">
    <source>
        <dbReference type="ARBA" id="ARBA00008017"/>
    </source>
</evidence>
<organism evidence="11 12">
    <name type="scientific">Corynebacterium lizhenjunii</name>
    <dbReference type="NCBI Taxonomy" id="2709394"/>
    <lineage>
        <taxon>Bacteria</taxon>
        <taxon>Bacillati</taxon>
        <taxon>Actinomycetota</taxon>
        <taxon>Actinomycetes</taxon>
        <taxon>Mycobacteriales</taxon>
        <taxon>Corynebacteriaceae</taxon>
        <taxon>Corynebacterium</taxon>
    </lineage>
</organism>
<dbReference type="KEGG" id="cliz:G7Y31_08460"/>
<dbReference type="GO" id="GO:0005886">
    <property type="term" value="C:plasma membrane"/>
    <property type="evidence" value="ECO:0007669"/>
    <property type="project" value="UniProtKB-SubCell"/>
</dbReference>
<feature type="compositionally biased region" description="Polar residues" evidence="8">
    <location>
        <begin position="433"/>
        <end position="450"/>
    </location>
</feature>
<feature type="domain" description="Mechanosensitive ion channel MscS" evidence="10">
    <location>
        <begin position="109"/>
        <end position="175"/>
    </location>
</feature>
<feature type="compositionally biased region" description="Low complexity" evidence="8">
    <location>
        <begin position="393"/>
        <end position="425"/>
    </location>
</feature>
<dbReference type="PANTHER" id="PTHR30460:SF0">
    <property type="entry name" value="MODERATE CONDUCTANCE MECHANOSENSITIVE CHANNEL YBIO"/>
    <property type="match status" value="1"/>
</dbReference>
<keyword evidence="4" id="KW-1003">Cell membrane</keyword>
<dbReference type="SUPFAM" id="SSF50182">
    <property type="entry name" value="Sm-like ribonucleoproteins"/>
    <property type="match status" value="1"/>
</dbReference>
<dbReference type="GO" id="GO:0008381">
    <property type="term" value="F:mechanosensitive monoatomic ion channel activity"/>
    <property type="evidence" value="ECO:0007669"/>
    <property type="project" value="InterPro"/>
</dbReference>
<feature type="region of interest" description="Disordered" evidence="8">
    <location>
        <begin position="311"/>
        <end position="336"/>
    </location>
</feature>
<evidence type="ECO:0000256" key="6">
    <source>
        <dbReference type="ARBA" id="ARBA00022989"/>
    </source>
</evidence>
<evidence type="ECO:0000256" key="4">
    <source>
        <dbReference type="ARBA" id="ARBA00022475"/>
    </source>
</evidence>
<dbReference type="EMBL" id="CP064954">
    <property type="protein sequence ID" value="QPK78582.1"/>
    <property type="molecule type" value="Genomic_DNA"/>
</dbReference>
<proteinExistence type="inferred from homology"/>
<keyword evidence="5 9" id="KW-0812">Transmembrane</keyword>
<dbReference type="InterPro" id="IPR010920">
    <property type="entry name" value="LSM_dom_sf"/>
</dbReference>
<keyword evidence="12" id="KW-1185">Reference proteome</keyword>
<evidence type="ECO:0000256" key="7">
    <source>
        <dbReference type="ARBA" id="ARBA00023136"/>
    </source>
</evidence>
<gene>
    <name evidence="11" type="ORF">G7Y31_08460</name>
</gene>
<dbReference type="InterPro" id="IPR006685">
    <property type="entry name" value="MscS_channel_2nd"/>
</dbReference>
<evidence type="ECO:0000256" key="9">
    <source>
        <dbReference type="SAM" id="Phobius"/>
    </source>
</evidence>
<dbReference type="SUPFAM" id="SSF82861">
    <property type="entry name" value="Mechanosensitive channel protein MscS (YggB), transmembrane region"/>
    <property type="match status" value="1"/>
</dbReference>
<dbReference type="RefSeq" id="WP_165010760.1">
    <property type="nucleotide sequence ID" value="NZ_CP064954.1"/>
</dbReference>
<evidence type="ECO:0000256" key="2">
    <source>
        <dbReference type="ARBA" id="ARBA00004236"/>
    </source>
</evidence>
<dbReference type="Gene3D" id="2.30.30.60">
    <property type="match status" value="1"/>
</dbReference>
<keyword evidence="7 9" id="KW-0472">Membrane</keyword>
<feature type="region of interest" description="Disordered" evidence="8">
    <location>
        <begin position="390"/>
        <end position="489"/>
    </location>
</feature>
<dbReference type="Proteomes" id="UP000594681">
    <property type="component" value="Chromosome"/>
</dbReference>
<keyword evidence="6 9" id="KW-1133">Transmembrane helix</keyword>
<accession>A0A7T0PBC5</accession>
<protein>
    <submittedName>
        <fullName evidence="11">Mechanosensitive ion channel</fullName>
    </submittedName>
</protein>
<feature type="transmembrane region" description="Helical" evidence="9">
    <location>
        <begin position="20"/>
        <end position="40"/>
    </location>
</feature>
<comment type="subcellular location">
    <subcellularLocation>
        <location evidence="2">Cell membrane</location>
    </subcellularLocation>
    <subcellularLocation>
        <location evidence="1">Membrane</location>
        <topology evidence="1">Multi-pass membrane protein</topology>
    </subcellularLocation>
</comment>
<evidence type="ECO:0000313" key="11">
    <source>
        <dbReference type="EMBL" id="QPK78582.1"/>
    </source>
</evidence>
<reference evidence="11 12" key="1">
    <citation type="submission" date="2020-11" db="EMBL/GenBank/DDBJ databases">
        <title>Corynebacterium sp. ZJ-599.</title>
        <authorList>
            <person name="Zhou J."/>
        </authorList>
    </citation>
    <scope>NUCLEOTIDE SEQUENCE [LARGE SCALE GENOMIC DNA]</scope>
    <source>
        <strain evidence="11 12">ZJ-599</strain>
    </source>
</reference>
<dbReference type="AlphaFoldDB" id="A0A7T0PBC5"/>
<dbReference type="InterPro" id="IPR045276">
    <property type="entry name" value="YbiO_bact"/>
</dbReference>
<feature type="transmembrane region" description="Helical" evidence="9">
    <location>
        <begin position="60"/>
        <end position="81"/>
    </location>
</feature>
<evidence type="ECO:0000259" key="10">
    <source>
        <dbReference type="Pfam" id="PF00924"/>
    </source>
</evidence>
<dbReference type="InterPro" id="IPR023408">
    <property type="entry name" value="MscS_beta-dom_sf"/>
</dbReference>
<comment type="similarity">
    <text evidence="3">Belongs to the MscS (TC 1.A.23) family.</text>
</comment>
<evidence type="ECO:0000256" key="1">
    <source>
        <dbReference type="ARBA" id="ARBA00004141"/>
    </source>
</evidence>
<evidence type="ECO:0000256" key="8">
    <source>
        <dbReference type="SAM" id="MobiDB-lite"/>
    </source>
</evidence>
<name>A0A7T0PBC5_9CORY</name>
<feature type="compositionally biased region" description="Low complexity" evidence="8">
    <location>
        <begin position="458"/>
        <end position="476"/>
    </location>
</feature>
<dbReference type="Gene3D" id="1.10.287.1260">
    <property type="match status" value="1"/>
</dbReference>
<evidence type="ECO:0000313" key="12">
    <source>
        <dbReference type="Proteomes" id="UP000594681"/>
    </source>
</evidence>
<dbReference type="PANTHER" id="PTHR30460">
    <property type="entry name" value="MODERATE CONDUCTANCE MECHANOSENSITIVE CHANNEL YBIO"/>
    <property type="match status" value="1"/>
</dbReference>
<dbReference type="InterPro" id="IPR011014">
    <property type="entry name" value="MscS_channel_TM-2"/>
</dbReference>
<evidence type="ECO:0000256" key="5">
    <source>
        <dbReference type="ARBA" id="ARBA00022692"/>
    </source>
</evidence>
<dbReference type="Pfam" id="PF00924">
    <property type="entry name" value="MS_channel_2nd"/>
    <property type="match status" value="1"/>
</dbReference>
<sequence>MNLLRHYLFELWQLVVDHGLPLLALLLLAMLVPRVGRLVVRIIEQRLPEEEEATKARLALVGALVYVVQVVAYFLLAIAALTNLGVPPLGAAIPATVISAAVGFGAQAIIGDFLAGFFILSEKQFGVGDYVSFDGPSGVEGTVVALTLRTTKVRTPKGEVVIIPNGSAGVVTNYSQDWARAVVDLEVPVQAGETLSDIARRVESVSRKAIADEAIASDVVGELDVLPATGLQAPTAAGQPWQVRFRILVVVNPARQWAVERCIRSALVAAFWDHYNLGLEVPGHPETTADAQVEETPADPTQVMPATAPDEAAVEVKDDGPGASADSAQPEPEEPATRFQRLWTWGGRVRSSTTSLLVALLVVGMLLVASSDPEDANAGWLAPSYWRDRTESADTPSEPTPAPSATADAPVPADAPATTTPADAPGSEADTAVTEQHTTGEQAPATTTRRQSTEEDTVAPTPTTPTTPTADATPTENAPVEEASETATP</sequence>